<protein>
    <submittedName>
        <fullName evidence="1">Uncharacterized protein</fullName>
    </submittedName>
</protein>
<reference evidence="1" key="1">
    <citation type="submission" date="2014-09" db="EMBL/GenBank/DDBJ databases">
        <authorList>
            <person name="Magalhaes I.L.F."/>
            <person name="Oliveira U."/>
            <person name="Santos F.R."/>
            <person name="Vidigal T.H.D.A."/>
            <person name="Brescovit A.D."/>
            <person name="Santos A.J."/>
        </authorList>
    </citation>
    <scope>NUCLEOTIDE SEQUENCE</scope>
    <source>
        <tissue evidence="1">Shoot tissue taken approximately 20 cm above the soil surface</tissue>
    </source>
</reference>
<name>A0A0A9EE17_ARUDO</name>
<dbReference type="AlphaFoldDB" id="A0A0A9EE17"/>
<dbReference type="EMBL" id="GBRH01200642">
    <property type="protein sequence ID" value="JAD97253.1"/>
    <property type="molecule type" value="Transcribed_RNA"/>
</dbReference>
<evidence type="ECO:0000313" key="1">
    <source>
        <dbReference type="EMBL" id="JAD97253.1"/>
    </source>
</evidence>
<organism evidence="1">
    <name type="scientific">Arundo donax</name>
    <name type="common">Giant reed</name>
    <name type="synonym">Donax arundinaceus</name>
    <dbReference type="NCBI Taxonomy" id="35708"/>
    <lineage>
        <taxon>Eukaryota</taxon>
        <taxon>Viridiplantae</taxon>
        <taxon>Streptophyta</taxon>
        <taxon>Embryophyta</taxon>
        <taxon>Tracheophyta</taxon>
        <taxon>Spermatophyta</taxon>
        <taxon>Magnoliopsida</taxon>
        <taxon>Liliopsida</taxon>
        <taxon>Poales</taxon>
        <taxon>Poaceae</taxon>
        <taxon>PACMAD clade</taxon>
        <taxon>Arundinoideae</taxon>
        <taxon>Arundineae</taxon>
        <taxon>Arundo</taxon>
    </lineage>
</organism>
<sequence length="23" mass="2527">MFPTFCVSSPMACLENTSFMGIL</sequence>
<accession>A0A0A9EE17</accession>
<reference evidence="1" key="2">
    <citation type="journal article" date="2015" name="Data Brief">
        <title>Shoot transcriptome of the giant reed, Arundo donax.</title>
        <authorList>
            <person name="Barrero R.A."/>
            <person name="Guerrero F.D."/>
            <person name="Moolhuijzen P."/>
            <person name="Goolsby J.A."/>
            <person name="Tidwell J."/>
            <person name="Bellgard S.E."/>
            <person name="Bellgard M.I."/>
        </authorList>
    </citation>
    <scope>NUCLEOTIDE SEQUENCE</scope>
    <source>
        <tissue evidence="1">Shoot tissue taken approximately 20 cm above the soil surface</tissue>
    </source>
</reference>
<proteinExistence type="predicted"/>